<dbReference type="SUPFAM" id="SSF57850">
    <property type="entry name" value="RING/U-box"/>
    <property type="match status" value="1"/>
</dbReference>
<dbReference type="STRING" id="34508.A0A4V6I8A0"/>
<gene>
    <name evidence="1" type="ORF">L596_004105</name>
</gene>
<evidence type="ECO:0000313" key="1">
    <source>
        <dbReference type="EMBL" id="TMS37103.1"/>
    </source>
</evidence>
<reference evidence="1 2" key="1">
    <citation type="journal article" date="2015" name="Genome Biol.">
        <title>Comparative genomics of Steinernema reveals deeply conserved gene regulatory networks.</title>
        <authorList>
            <person name="Dillman A.R."/>
            <person name="Macchietto M."/>
            <person name="Porter C.F."/>
            <person name="Rogers A."/>
            <person name="Williams B."/>
            <person name="Antoshechkin I."/>
            <person name="Lee M.M."/>
            <person name="Goodwin Z."/>
            <person name="Lu X."/>
            <person name="Lewis E.E."/>
            <person name="Goodrich-Blair H."/>
            <person name="Stock S.P."/>
            <person name="Adams B.J."/>
            <person name="Sternberg P.W."/>
            <person name="Mortazavi A."/>
        </authorList>
    </citation>
    <scope>NUCLEOTIDE SEQUENCE [LARGE SCALE GENOMIC DNA]</scope>
    <source>
        <strain evidence="1 2">ALL</strain>
    </source>
</reference>
<dbReference type="EMBL" id="CM016762">
    <property type="protein sequence ID" value="TMS37103.1"/>
    <property type="molecule type" value="Genomic_DNA"/>
</dbReference>
<reference evidence="1 2" key="2">
    <citation type="journal article" date="2019" name="G3 (Bethesda)">
        <title>Hybrid Assembly of the Genome of the Entomopathogenic Nematode Steinernema carpocapsae Identifies the X-Chromosome.</title>
        <authorList>
            <person name="Serra L."/>
            <person name="Macchietto M."/>
            <person name="Macias-Munoz A."/>
            <person name="McGill C.J."/>
            <person name="Rodriguez I.M."/>
            <person name="Rodriguez B."/>
            <person name="Murad R."/>
            <person name="Mortazavi A."/>
        </authorList>
    </citation>
    <scope>NUCLEOTIDE SEQUENCE [LARGE SCALE GENOMIC DNA]</scope>
    <source>
        <strain evidence="1 2">ALL</strain>
    </source>
</reference>
<name>A0A4V6I8A0_STECR</name>
<keyword evidence="2" id="KW-1185">Reference proteome</keyword>
<protein>
    <submittedName>
        <fullName evidence="1">Uncharacterized protein</fullName>
    </submittedName>
</protein>
<dbReference type="AlphaFoldDB" id="A0A4V6I8A0"/>
<sequence>MGRFWKDCDVSDDEEAQIGDKSCNIVVEKKNEFQEGDQEVFEGNALMPKIDGIVDKVNMLLFQFKWKADVLLECFCEGNDVKKLLEKSKMTPSSGEPLPVGNGECDLCCDEAKDHVKFFCGAESCKTCFDIYLMGKIQSRTSRKQFISCPGFKCIQLIDDDRKRYCRDQGGYEGHHQQFCS</sequence>
<dbReference type="Proteomes" id="UP000298663">
    <property type="component" value="Chromosome X"/>
</dbReference>
<accession>A0A4V6I8A0</accession>
<organism evidence="1 2">
    <name type="scientific">Steinernema carpocapsae</name>
    <name type="common">Entomopathogenic nematode</name>
    <dbReference type="NCBI Taxonomy" id="34508"/>
    <lineage>
        <taxon>Eukaryota</taxon>
        <taxon>Metazoa</taxon>
        <taxon>Ecdysozoa</taxon>
        <taxon>Nematoda</taxon>
        <taxon>Chromadorea</taxon>
        <taxon>Rhabditida</taxon>
        <taxon>Tylenchina</taxon>
        <taxon>Panagrolaimomorpha</taxon>
        <taxon>Strongyloidoidea</taxon>
        <taxon>Steinernematidae</taxon>
        <taxon>Steinernema</taxon>
    </lineage>
</organism>
<dbReference type="EMBL" id="AZBU02000001">
    <property type="protein sequence ID" value="TMS37103.1"/>
    <property type="molecule type" value="Genomic_DNA"/>
</dbReference>
<comment type="caution">
    <text evidence="1">The sequence shown here is derived from an EMBL/GenBank/DDBJ whole genome shotgun (WGS) entry which is preliminary data.</text>
</comment>
<evidence type="ECO:0000313" key="2">
    <source>
        <dbReference type="Proteomes" id="UP000298663"/>
    </source>
</evidence>
<proteinExistence type="predicted"/>